<gene>
    <name evidence="1" type="ORF">SAMN06265348_103169</name>
</gene>
<dbReference type="Proteomes" id="UP000320300">
    <property type="component" value="Unassembled WGS sequence"/>
</dbReference>
<sequence>MRAKILLQLKPLKQCSIPFTGLKIGKHQFDFEIDNSFFDAFEYSLVKKGELKVDVELDKQETMLILMIHIAGTIKLDCDKCLAEFDSPMDVSERQIVKFAEDDLESDDLEIIMLNKKESSIDISEILYELITVSVPYIKICEQNGVEGQKCDQEMIDRLESLSSPSQQQEEKTISDDPRWEALRKLK</sequence>
<evidence type="ECO:0000313" key="1">
    <source>
        <dbReference type="EMBL" id="SMO53759.1"/>
    </source>
</evidence>
<name>A0A521C2Y6_9SPHI</name>
<dbReference type="EMBL" id="FXTN01000003">
    <property type="protein sequence ID" value="SMO53759.1"/>
    <property type="molecule type" value="Genomic_DNA"/>
</dbReference>
<reference evidence="1 2" key="1">
    <citation type="submission" date="2017-05" db="EMBL/GenBank/DDBJ databases">
        <authorList>
            <person name="Varghese N."/>
            <person name="Submissions S."/>
        </authorList>
    </citation>
    <scope>NUCLEOTIDE SEQUENCE [LARGE SCALE GENOMIC DNA]</scope>
    <source>
        <strain evidence="1 2">DSM 19036</strain>
    </source>
</reference>
<protein>
    <submittedName>
        <fullName evidence="1">Uncharacterized metal-binding protein YceD, DUF177 family</fullName>
    </submittedName>
</protein>
<dbReference type="InterPro" id="IPR003772">
    <property type="entry name" value="YceD"/>
</dbReference>
<proteinExistence type="predicted"/>
<evidence type="ECO:0000313" key="2">
    <source>
        <dbReference type="Proteomes" id="UP000320300"/>
    </source>
</evidence>
<organism evidence="1 2">
    <name type="scientific">Pedobacter westerhofensis</name>
    <dbReference type="NCBI Taxonomy" id="425512"/>
    <lineage>
        <taxon>Bacteria</taxon>
        <taxon>Pseudomonadati</taxon>
        <taxon>Bacteroidota</taxon>
        <taxon>Sphingobacteriia</taxon>
        <taxon>Sphingobacteriales</taxon>
        <taxon>Sphingobacteriaceae</taxon>
        <taxon>Pedobacter</taxon>
    </lineage>
</organism>
<keyword evidence="2" id="KW-1185">Reference proteome</keyword>
<dbReference type="AlphaFoldDB" id="A0A521C2Y6"/>
<dbReference type="Pfam" id="PF02620">
    <property type="entry name" value="YceD"/>
    <property type="match status" value="1"/>
</dbReference>
<accession>A0A521C2Y6</accession>